<dbReference type="Gene3D" id="3.30.300.30">
    <property type="match status" value="1"/>
</dbReference>
<dbReference type="GO" id="GO:0016878">
    <property type="term" value="F:acid-thiol ligase activity"/>
    <property type="evidence" value="ECO:0007669"/>
    <property type="project" value="UniProtKB-ARBA"/>
</dbReference>
<dbReference type="PANTHER" id="PTHR43767">
    <property type="entry name" value="LONG-CHAIN-FATTY-ACID--COA LIGASE"/>
    <property type="match status" value="1"/>
</dbReference>
<proteinExistence type="predicted"/>
<dbReference type="SUPFAM" id="SSF56801">
    <property type="entry name" value="Acetyl-CoA synthetase-like"/>
    <property type="match status" value="1"/>
</dbReference>
<dbReference type="RefSeq" id="WP_183613158.1">
    <property type="nucleotide sequence ID" value="NZ_JACICY010000004.1"/>
</dbReference>
<organism evidence="3 4">
    <name type="scientific">Novosphingobium hassiacum</name>
    <dbReference type="NCBI Taxonomy" id="173676"/>
    <lineage>
        <taxon>Bacteria</taxon>
        <taxon>Pseudomonadati</taxon>
        <taxon>Pseudomonadota</taxon>
        <taxon>Alphaproteobacteria</taxon>
        <taxon>Sphingomonadales</taxon>
        <taxon>Sphingomonadaceae</taxon>
        <taxon>Novosphingobium</taxon>
    </lineage>
</organism>
<protein>
    <submittedName>
        <fullName evidence="3">Acyl-CoA synthetase (AMP-forming)/AMP-acid ligase II</fullName>
    </submittedName>
</protein>
<accession>A0A7W6EWJ4</accession>
<evidence type="ECO:0000259" key="1">
    <source>
        <dbReference type="Pfam" id="PF00501"/>
    </source>
</evidence>
<name>A0A7W6EWJ4_9SPHN</name>
<dbReference type="InterPro" id="IPR025110">
    <property type="entry name" value="AMP-bd_C"/>
</dbReference>
<dbReference type="Gene3D" id="3.40.50.12780">
    <property type="entry name" value="N-terminal domain of ligase-like"/>
    <property type="match status" value="1"/>
</dbReference>
<dbReference type="InterPro" id="IPR000873">
    <property type="entry name" value="AMP-dep_synth/lig_dom"/>
</dbReference>
<dbReference type="InterPro" id="IPR045851">
    <property type="entry name" value="AMP-bd_C_sf"/>
</dbReference>
<dbReference type="PANTHER" id="PTHR43767:SF1">
    <property type="entry name" value="NONRIBOSOMAL PEPTIDE SYNTHASE PES1 (EUROFUNG)-RELATED"/>
    <property type="match status" value="1"/>
</dbReference>
<feature type="domain" description="AMP-dependent synthetase/ligase" evidence="1">
    <location>
        <begin position="13"/>
        <end position="371"/>
    </location>
</feature>
<feature type="domain" description="AMP-binding enzyme C-terminal" evidence="2">
    <location>
        <begin position="415"/>
        <end position="488"/>
    </location>
</feature>
<keyword evidence="3" id="KW-0436">Ligase</keyword>
<evidence type="ECO:0000313" key="3">
    <source>
        <dbReference type="EMBL" id="MBB3860914.1"/>
    </source>
</evidence>
<dbReference type="CDD" id="cd04433">
    <property type="entry name" value="AFD_class_I"/>
    <property type="match status" value="1"/>
</dbReference>
<dbReference type="InterPro" id="IPR042099">
    <property type="entry name" value="ANL_N_sf"/>
</dbReference>
<dbReference type="AlphaFoldDB" id="A0A7W6EWJ4"/>
<keyword evidence="4" id="KW-1185">Reference proteome</keyword>
<dbReference type="InterPro" id="IPR050237">
    <property type="entry name" value="ATP-dep_AMP-bd_enzyme"/>
</dbReference>
<dbReference type="Proteomes" id="UP000562395">
    <property type="component" value="Unassembled WGS sequence"/>
</dbReference>
<sequence length="504" mass="54301">MQDLASELKAVLAVDPTANALEHDEIWYSWGDLARGIETIDALLTQAGVGKDGRVGVLIRNRPGHLAAILAVLATERCLVTLNPLLPKDKLLRDIAGLDLPVLLGEPADLDVPEIAGAIAAAGSAVIAVPANLGAIQFAAGREKPTGGSIRATEPGVAVEMLTSGTTGTPKRIPLTRRSFDKSFSGALFYERDRVPGEAAKLRPDTVLLNAPLTHIGGVYTALTALIAGRKGCLQEKFRVTDWHKAIVRHRPRVTAVVPTGLRMILEADIPPEDLSSLKAIRTGTAPLDPEIADEFLRRYDLPILQTYGATEFAGSIAGWTLRDFRTLWAQKRGSAGRLHADVDARAINPETGEILPLGQEGVLELRAPQMGNDEWHRTTDRVTIDEDGFLFVHGRSDNAINRGGFKIHPDDVVAALEKHAAVREAVVVGIPDKRLGEVPVAAIMLRAGAQQPSAEEMTAHAKANLLPYQVPVAFRFVDDVPRTPSLKPSLPELRKMFSEVVTA</sequence>
<gene>
    <name evidence="3" type="ORF">GGQ88_002183</name>
</gene>
<dbReference type="Pfam" id="PF13193">
    <property type="entry name" value="AMP-binding_C"/>
    <property type="match status" value="1"/>
</dbReference>
<dbReference type="EMBL" id="JACICY010000004">
    <property type="protein sequence ID" value="MBB3860914.1"/>
    <property type="molecule type" value="Genomic_DNA"/>
</dbReference>
<comment type="caution">
    <text evidence="3">The sequence shown here is derived from an EMBL/GenBank/DDBJ whole genome shotgun (WGS) entry which is preliminary data.</text>
</comment>
<evidence type="ECO:0000259" key="2">
    <source>
        <dbReference type="Pfam" id="PF13193"/>
    </source>
</evidence>
<evidence type="ECO:0000313" key="4">
    <source>
        <dbReference type="Proteomes" id="UP000562395"/>
    </source>
</evidence>
<reference evidence="3 4" key="1">
    <citation type="submission" date="2020-08" db="EMBL/GenBank/DDBJ databases">
        <title>Genomic Encyclopedia of Type Strains, Phase IV (KMG-IV): sequencing the most valuable type-strain genomes for metagenomic binning, comparative biology and taxonomic classification.</title>
        <authorList>
            <person name="Goeker M."/>
        </authorList>
    </citation>
    <scope>NUCLEOTIDE SEQUENCE [LARGE SCALE GENOMIC DNA]</scope>
    <source>
        <strain evidence="3 4">DSM 14552</strain>
    </source>
</reference>
<dbReference type="Pfam" id="PF00501">
    <property type="entry name" value="AMP-binding"/>
    <property type="match status" value="1"/>
</dbReference>